<evidence type="ECO:0000313" key="2">
    <source>
        <dbReference type="Proteomes" id="UP000179001"/>
    </source>
</evidence>
<dbReference type="AlphaFoldDB" id="A0A1F5SZ87"/>
<reference evidence="1 2" key="1">
    <citation type="journal article" date="2016" name="Nat. Commun.">
        <title>Thousands of microbial genomes shed light on interconnected biogeochemical processes in an aquifer system.</title>
        <authorList>
            <person name="Anantharaman K."/>
            <person name="Brown C.T."/>
            <person name="Hug L.A."/>
            <person name="Sharon I."/>
            <person name="Castelle C.J."/>
            <person name="Probst A.J."/>
            <person name="Thomas B.C."/>
            <person name="Singh A."/>
            <person name="Wilkins M.J."/>
            <person name="Karaoz U."/>
            <person name="Brodie E.L."/>
            <person name="Williams K.H."/>
            <person name="Hubbard S.S."/>
            <person name="Banfield J.F."/>
        </authorList>
    </citation>
    <scope>NUCLEOTIDE SEQUENCE [LARGE SCALE GENOMIC DNA]</scope>
</reference>
<accession>A0A1F5SZ87</accession>
<comment type="caution">
    <text evidence="1">The sequence shown here is derived from an EMBL/GenBank/DDBJ whole genome shotgun (WGS) entry which is preliminary data.</text>
</comment>
<evidence type="ECO:0000313" key="1">
    <source>
        <dbReference type="EMBL" id="OGF31806.1"/>
    </source>
</evidence>
<organism evidence="1 2">
    <name type="scientific">Candidatus Falkowbacteria bacterium RIFOXYC2_FULL_36_12</name>
    <dbReference type="NCBI Taxonomy" id="1798002"/>
    <lineage>
        <taxon>Bacteria</taxon>
        <taxon>Candidatus Falkowiibacteriota</taxon>
    </lineage>
</organism>
<sequence>MKEIVLFFGAIGRVTGRIPKGENYITTQTMSVFVGEESFGYGFDSRRRSETDLQMRKAVVAFFEPLKREKEEFDFEQFVETVCFLIEGGTNPNDPEFRVLTAYMPHQTSPLFSEKTTPNAECNVCYIFITDTLDNPWWQRFTRI</sequence>
<name>A0A1F5SZ87_9BACT</name>
<protein>
    <submittedName>
        <fullName evidence="1">Uncharacterized protein</fullName>
    </submittedName>
</protein>
<dbReference type="STRING" id="1798002.A2478_04965"/>
<gene>
    <name evidence="1" type="ORF">A2478_04965</name>
</gene>
<dbReference type="Proteomes" id="UP000179001">
    <property type="component" value="Unassembled WGS sequence"/>
</dbReference>
<dbReference type="EMBL" id="MFGJ01000007">
    <property type="protein sequence ID" value="OGF31806.1"/>
    <property type="molecule type" value="Genomic_DNA"/>
</dbReference>
<proteinExistence type="predicted"/>